<feature type="signal peptide" evidence="1">
    <location>
        <begin position="1"/>
        <end position="20"/>
    </location>
</feature>
<reference evidence="2 3" key="1">
    <citation type="submission" date="2018-10" db="EMBL/GenBank/DDBJ databases">
        <title>Genomic Encyclopedia of Archaeal and Bacterial Type Strains, Phase II (KMG-II): from individual species to whole genera.</title>
        <authorList>
            <person name="Goeker M."/>
        </authorList>
    </citation>
    <scope>NUCLEOTIDE SEQUENCE [LARGE SCALE GENOMIC DNA]</scope>
    <source>
        <strain evidence="2 3">DSM 18602</strain>
    </source>
</reference>
<name>A0A495J7F9_9SPHI</name>
<proteinExistence type="predicted"/>
<dbReference type="Proteomes" id="UP000268007">
    <property type="component" value="Unassembled WGS sequence"/>
</dbReference>
<dbReference type="RefSeq" id="WP_121200907.1">
    <property type="nucleotide sequence ID" value="NZ_RBKU01000001.1"/>
</dbReference>
<dbReference type="AlphaFoldDB" id="A0A495J7F9"/>
<evidence type="ECO:0000313" key="3">
    <source>
        <dbReference type="Proteomes" id="UP000268007"/>
    </source>
</evidence>
<sequence>MKKCLSHFTVVVMVICVLFAGCKKTDVTPTASDPQLTFALIPDSQLITFGAAKTEGGLTPFTTTKQTFSWYAGTANITKFRLNAKRGDVASEYSSGAISNVDLFATASLLSTINITKGDYTLVKATVVFTQTPTAPYPLVLQGTYTTSNSTAVPLEFDLNDNLEVSVPLANIIADGTKDFTTNIAMHLNAFLSNVTAQEIDGATRTNGVILISKTINTALYNKIKANMLICSAGFLFNKPK</sequence>
<accession>A0A495J7F9</accession>
<organism evidence="2 3">
    <name type="scientific">Mucilaginibacter gracilis</name>
    <dbReference type="NCBI Taxonomy" id="423350"/>
    <lineage>
        <taxon>Bacteria</taxon>
        <taxon>Pseudomonadati</taxon>
        <taxon>Bacteroidota</taxon>
        <taxon>Sphingobacteriia</taxon>
        <taxon>Sphingobacteriales</taxon>
        <taxon>Sphingobacteriaceae</taxon>
        <taxon>Mucilaginibacter</taxon>
    </lineage>
</organism>
<dbReference type="EMBL" id="RBKU01000001">
    <property type="protein sequence ID" value="RKR84930.1"/>
    <property type="molecule type" value="Genomic_DNA"/>
</dbReference>
<dbReference type="PROSITE" id="PS51257">
    <property type="entry name" value="PROKAR_LIPOPROTEIN"/>
    <property type="match status" value="1"/>
</dbReference>
<evidence type="ECO:0008006" key="4">
    <source>
        <dbReference type="Google" id="ProtNLM"/>
    </source>
</evidence>
<keyword evidence="3" id="KW-1185">Reference proteome</keyword>
<dbReference type="OrthoDB" id="792586at2"/>
<evidence type="ECO:0000256" key="1">
    <source>
        <dbReference type="SAM" id="SignalP"/>
    </source>
</evidence>
<evidence type="ECO:0000313" key="2">
    <source>
        <dbReference type="EMBL" id="RKR84930.1"/>
    </source>
</evidence>
<keyword evidence="1" id="KW-0732">Signal</keyword>
<comment type="caution">
    <text evidence="2">The sequence shown here is derived from an EMBL/GenBank/DDBJ whole genome shotgun (WGS) entry which is preliminary data.</text>
</comment>
<gene>
    <name evidence="2" type="ORF">BDD43_5183</name>
</gene>
<protein>
    <recommendedName>
        <fullName evidence="4">DUF4382 domain-containing protein</fullName>
    </recommendedName>
</protein>
<feature type="chain" id="PRO_5019794676" description="DUF4382 domain-containing protein" evidence="1">
    <location>
        <begin position="21"/>
        <end position="241"/>
    </location>
</feature>